<proteinExistence type="predicted"/>
<dbReference type="CDD" id="cd06995">
    <property type="entry name" value="cupin_YkgD-like_N"/>
    <property type="match status" value="1"/>
</dbReference>
<keyword evidence="1" id="KW-0805">Transcription regulation</keyword>
<dbReference type="PRINTS" id="PR00032">
    <property type="entry name" value="HTHARAC"/>
</dbReference>
<feature type="domain" description="HTH araC/xylS-type" evidence="4">
    <location>
        <begin position="177"/>
        <end position="278"/>
    </location>
</feature>
<dbReference type="InterPro" id="IPR020449">
    <property type="entry name" value="Tscrpt_reg_AraC-type_HTH"/>
</dbReference>
<dbReference type="NCBIfam" id="NF040475">
    <property type="entry name" value="chlor_reg_RclR"/>
    <property type="match status" value="1"/>
</dbReference>
<dbReference type="InterPro" id="IPR018062">
    <property type="entry name" value="HTH_AraC-typ_CS"/>
</dbReference>
<dbReference type="Gene3D" id="1.10.10.60">
    <property type="entry name" value="Homeodomain-like"/>
    <property type="match status" value="2"/>
</dbReference>
<dbReference type="Pfam" id="PF12833">
    <property type="entry name" value="HTH_18"/>
    <property type="match status" value="1"/>
</dbReference>
<dbReference type="Proteomes" id="UP000266744">
    <property type="component" value="Chromosome"/>
</dbReference>
<dbReference type="PROSITE" id="PS01124">
    <property type="entry name" value="HTH_ARAC_FAMILY_2"/>
    <property type="match status" value="1"/>
</dbReference>
<evidence type="ECO:0000256" key="2">
    <source>
        <dbReference type="ARBA" id="ARBA00023125"/>
    </source>
</evidence>
<keyword evidence="3" id="KW-0804">Transcription</keyword>
<sequence>MDTLSRLIALNPPRGRLDRNCILDGDWQLPHAAGDLSVIRWHVVITGSAWLDLSSGESRLLENTTMLLLPQSSAHRLRQHTKENTQILCGSMNMPISARHFLTALPEVLVLSPENASVSREWFHYAIKLMQEEVNRGQPGAEAICSQMCGMFLTFAIRGWLQHSPLDKGLLQALLHTRLGEAVAQMLEAPHYHWTVESLAQIAHMSRASFAEVFRQVSGTTPLSLLTTLRMQLAAQRLAREAAPLVAIAELVGYANESSFHKAFVRHFGCTPGQYRNKAKELATHSGD</sequence>
<dbReference type="InterPro" id="IPR032783">
    <property type="entry name" value="AraC_lig"/>
</dbReference>
<evidence type="ECO:0000259" key="4">
    <source>
        <dbReference type="PROSITE" id="PS01124"/>
    </source>
</evidence>
<dbReference type="InterPro" id="IPR009057">
    <property type="entry name" value="Homeodomain-like_sf"/>
</dbReference>
<organism evidence="5 6">
    <name type="scientific">Yersinia entomophaga</name>
    <dbReference type="NCBI Taxonomy" id="935293"/>
    <lineage>
        <taxon>Bacteria</taxon>
        <taxon>Pseudomonadati</taxon>
        <taxon>Pseudomonadota</taxon>
        <taxon>Gammaproteobacteria</taxon>
        <taxon>Enterobacterales</taxon>
        <taxon>Yersiniaceae</taxon>
        <taxon>Yersinia</taxon>
    </lineage>
</organism>
<dbReference type="SMART" id="SM00342">
    <property type="entry name" value="HTH_ARAC"/>
    <property type="match status" value="1"/>
</dbReference>
<evidence type="ECO:0000256" key="3">
    <source>
        <dbReference type="ARBA" id="ARBA00023163"/>
    </source>
</evidence>
<dbReference type="InterPro" id="IPR050204">
    <property type="entry name" value="AraC_XylS_family_regulators"/>
</dbReference>
<keyword evidence="2" id="KW-0238">DNA-binding</keyword>
<dbReference type="RefSeq" id="WP_064515098.1">
    <property type="nucleotide sequence ID" value="NZ_CBCSBH010000006.1"/>
</dbReference>
<dbReference type="PANTHER" id="PTHR46796">
    <property type="entry name" value="HTH-TYPE TRANSCRIPTIONAL ACTIVATOR RHAS-RELATED"/>
    <property type="match status" value="1"/>
</dbReference>
<evidence type="ECO:0000313" key="5">
    <source>
        <dbReference type="EMBL" id="ANI30084.1"/>
    </source>
</evidence>
<protein>
    <submittedName>
        <fullName evidence="5">AraC family transcriptional regulator</fullName>
    </submittedName>
</protein>
<dbReference type="InterPro" id="IPR053531">
    <property type="entry name" value="RCS-HTH_transactivator"/>
</dbReference>
<evidence type="ECO:0000313" key="6">
    <source>
        <dbReference type="Proteomes" id="UP000266744"/>
    </source>
</evidence>
<dbReference type="SUPFAM" id="SSF46689">
    <property type="entry name" value="Homeodomain-like"/>
    <property type="match status" value="2"/>
</dbReference>
<evidence type="ECO:0000256" key="1">
    <source>
        <dbReference type="ARBA" id="ARBA00023015"/>
    </source>
</evidence>
<name>A0ABN4PSV3_YERET</name>
<dbReference type="EMBL" id="CP010029">
    <property type="protein sequence ID" value="ANI30084.1"/>
    <property type="molecule type" value="Genomic_DNA"/>
</dbReference>
<dbReference type="PANTHER" id="PTHR46796:SF7">
    <property type="entry name" value="ARAC FAMILY TRANSCRIPTIONAL REGULATOR"/>
    <property type="match status" value="1"/>
</dbReference>
<dbReference type="PROSITE" id="PS00041">
    <property type="entry name" value="HTH_ARAC_FAMILY_1"/>
    <property type="match status" value="1"/>
</dbReference>
<dbReference type="Pfam" id="PF12852">
    <property type="entry name" value="Cupin_6"/>
    <property type="match status" value="1"/>
</dbReference>
<keyword evidence="6" id="KW-1185">Reference proteome</keyword>
<dbReference type="InterPro" id="IPR018060">
    <property type="entry name" value="HTH_AraC"/>
</dbReference>
<accession>A0ABN4PSV3</accession>
<gene>
    <name evidence="5" type="ORF">PL78_09655</name>
</gene>
<reference evidence="6" key="1">
    <citation type="journal article" date="2016" name="Toxins">
        <title>The Draft Genome Sequence of the Yersinia entomophaga Entomopathogenic Type Strain MH96T.</title>
        <authorList>
            <person name="Hurst M.R."/>
            <person name="Beattie A."/>
            <person name="Altermann E."/>
            <person name="Moraga R.M."/>
            <person name="Harper L.A."/>
            <person name="Calder J."/>
            <person name="Laugraud A."/>
        </authorList>
    </citation>
    <scope>NUCLEOTIDE SEQUENCE [LARGE SCALE GENOMIC DNA]</scope>
    <source>
        <strain evidence="6">MH96</strain>
    </source>
</reference>